<evidence type="ECO:0000256" key="3">
    <source>
        <dbReference type="ARBA" id="ARBA00022692"/>
    </source>
</evidence>
<evidence type="ECO:0000259" key="8">
    <source>
        <dbReference type="Pfam" id="PF01794"/>
    </source>
</evidence>
<evidence type="ECO:0000313" key="10">
    <source>
        <dbReference type="Proteomes" id="UP000603865"/>
    </source>
</evidence>
<dbReference type="AlphaFoldDB" id="A0A918F7K1"/>
<feature type="transmembrane region" description="Helical" evidence="7">
    <location>
        <begin position="70"/>
        <end position="87"/>
    </location>
</feature>
<feature type="transmembrane region" description="Helical" evidence="7">
    <location>
        <begin position="43"/>
        <end position="61"/>
    </location>
</feature>
<dbReference type="GO" id="GO:0020037">
    <property type="term" value="F:heme binding"/>
    <property type="evidence" value="ECO:0007669"/>
    <property type="project" value="TreeGrafter"/>
</dbReference>
<keyword evidence="6 7" id="KW-0472">Membrane</keyword>
<dbReference type="EMBL" id="BMQL01000010">
    <property type="protein sequence ID" value="GGR08806.1"/>
    <property type="molecule type" value="Genomic_DNA"/>
</dbReference>
<reference evidence="9" key="2">
    <citation type="submission" date="2020-09" db="EMBL/GenBank/DDBJ databases">
        <authorList>
            <person name="Sun Q."/>
            <person name="Ohkuma M."/>
        </authorList>
    </citation>
    <scope>NUCLEOTIDE SEQUENCE</scope>
    <source>
        <strain evidence="9">JCM 31311</strain>
    </source>
</reference>
<keyword evidence="4 7" id="KW-1133">Transmembrane helix</keyword>
<evidence type="ECO:0000256" key="2">
    <source>
        <dbReference type="ARBA" id="ARBA00022448"/>
    </source>
</evidence>
<feature type="transmembrane region" description="Helical" evidence="7">
    <location>
        <begin position="12"/>
        <end position="31"/>
    </location>
</feature>
<dbReference type="InterPro" id="IPR022837">
    <property type="entry name" value="MsrQ-like"/>
</dbReference>
<dbReference type="RefSeq" id="WP_189090289.1">
    <property type="nucleotide sequence ID" value="NZ_BMQL01000010.1"/>
</dbReference>
<evidence type="ECO:0000313" key="9">
    <source>
        <dbReference type="EMBL" id="GGR08806.1"/>
    </source>
</evidence>
<dbReference type="GO" id="GO:0016679">
    <property type="term" value="F:oxidoreductase activity, acting on diphenols and related substances as donors"/>
    <property type="evidence" value="ECO:0007669"/>
    <property type="project" value="TreeGrafter"/>
</dbReference>
<proteinExistence type="predicted"/>
<evidence type="ECO:0000256" key="6">
    <source>
        <dbReference type="ARBA" id="ARBA00023136"/>
    </source>
</evidence>
<dbReference type="PANTHER" id="PTHR36964:SF1">
    <property type="entry name" value="PROTEIN-METHIONINE-SULFOXIDE REDUCTASE HEME-BINDING SUBUNIT MSRQ"/>
    <property type="match status" value="1"/>
</dbReference>
<dbReference type="Pfam" id="PF01794">
    <property type="entry name" value="Ferric_reduct"/>
    <property type="match status" value="1"/>
</dbReference>
<keyword evidence="2" id="KW-0813">Transport</keyword>
<dbReference type="GO" id="GO:0005886">
    <property type="term" value="C:plasma membrane"/>
    <property type="evidence" value="ECO:0007669"/>
    <property type="project" value="TreeGrafter"/>
</dbReference>
<organism evidence="9 10">
    <name type="scientific">Deinococcus ruber</name>
    <dbReference type="NCBI Taxonomy" id="1848197"/>
    <lineage>
        <taxon>Bacteria</taxon>
        <taxon>Thermotogati</taxon>
        <taxon>Deinococcota</taxon>
        <taxon>Deinococci</taxon>
        <taxon>Deinococcales</taxon>
        <taxon>Deinococcaceae</taxon>
        <taxon>Deinococcus</taxon>
    </lineage>
</organism>
<dbReference type="Proteomes" id="UP000603865">
    <property type="component" value="Unassembled WGS sequence"/>
</dbReference>
<name>A0A918F7K1_9DEIO</name>
<gene>
    <name evidence="9" type="ORF">GCM10008957_22030</name>
</gene>
<sequence length="196" mass="21377">MTQRSHASGWTQLTAAVLAALNAELLLRLAAPPGALAERREEVYGGLCLLALLLILATRWLPRWKGYRRALGLSAFVYGLIHGWLALQQVLQGDPQNLLFLNQTTQAAIGVGVVALLGLLPLALTSTNWAQRRLGKRWKRLHRAGPWLTLLSALHTAWAGIHFGLSPVVWTSAALLTVCAALVLLPRRARFSKATS</sequence>
<keyword evidence="5" id="KW-0408">Iron</keyword>
<feature type="domain" description="Ferric oxidoreductase" evidence="8">
    <location>
        <begin position="48"/>
        <end position="152"/>
    </location>
</feature>
<comment type="caution">
    <text evidence="9">The sequence shown here is derived from an EMBL/GenBank/DDBJ whole genome shotgun (WGS) entry which is preliminary data.</text>
</comment>
<accession>A0A918F7K1</accession>
<evidence type="ECO:0000256" key="7">
    <source>
        <dbReference type="SAM" id="Phobius"/>
    </source>
</evidence>
<dbReference type="InterPro" id="IPR013130">
    <property type="entry name" value="Fe3_Rdtase_TM_dom"/>
</dbReference>
<evidence type="ECO:0000256" key="1">
    <source>
        <dbReference type="ARBA" id="ARBA00004141"/>
    </source>
</evidence>
<dbReference type="GO" id="GO:0010181">
    <property type="term" value="F:FMN binding"/>
    <property type="evidence" value="ECO:0007669"/>
    <property type="project" value="TreeGrafter"/>
</dbReference>
<feature type="transmembrane region" description="Helical" evidence="7">
    <location>
        <begin position="167"/>
        <end position="185"/>
    </location>
</feature>
<evidence type="ECO:0000256" key="5">
    <source>
        <dbReference type="ARBA" id="ARBA00023004"/>
    </source>
</evidence>
<protein>
    <recommendedName>
        <fullName evidence="8">Ferric oxidoreductase domain-containing protein</fullName>
    </recommendedName>
</protein>
<reference evidence="9" key="1">
    <citation type="journal article" date="2014" name="Int. J. Syst. Evol. Microbiol.">
        <title>Complete genome sequence of Corynebacterium casei LMG S-19264T (=DSM 44701T), isolated from a smear-ripened cheese.</title>
        <authorList>
            <consortium name="US DOE Joint Genome Institute (JGI-PGF)"/>
            <person name="Walter F."/>
            <person name="Albersmeier A."/>
            <person name="Kalinowski J."/>
            <person name="Ruckert C."/>
        </authorList>
    </citation>
    <scope>NUCLEOTIDE SEQUENCE</scope>
    <source>
        <strain evidence="9">JCM 31311</strain>
    </source>
</reference>
<evidence type="ECO:0000256" key="4">
    <source>
        <dbReference type="ARBA" id="ARBA00022989"/>
    </source>
</evidence>
<dbReference type="PANTHER" id="PTHR36964">
    <property type="entry name" value="PROTEIN-METHIONINE-SULFOXIDE REDUCTASE HEME-BINDING SUBUNIT MSRQ"/>
    <property type="match status" value="1"/>
</dbReference>
<keyword evidence="10" id="KW-1185">Reference proteome</keyword>
<comment type="subcellular location">
    <subcellularLocation>
        <location evidence="1">Membrane</location>
        <topology evidence="1">Multi-pass membrane protein</topology>
    </subcellularLocation>
</comment>
<keyword evidence="3 7" id="KW-0812">Transmembrane</keyword>
<feature type="transmembrane region" description="Helical" evidence="7">
    <location>
        <begin position="144"/>
        <end position="161"/>
    </location>
</feature>
<feature type="transmembrane region" description="Helical" evidence="7">
    <location>
        <begin position="107"/>
        <end position="124"/>
    </location>
</feature>